<protein>
    <submittedName>
        <fullName evidence="2">Transforming protein p54/c-ets-1</fullName>
    </submittedName>
</protein>
<reference evidence="2" key="3">
    <citation type="submission" date="2025-08" db="UniProtKB">
        <authorList>
            <consortium name="Ensembl"/>
        </authorList>
    </citation>
    <scope>IDENTIFICATION</scope>
</reference>
<evidence type="ECO:0000313" key="2">
    <source>
        <dbReference type="Ensembl" id="ENSCINP00000034358.1"/>
    </source>
</evidence>
<feature type="domain" description="PNT" evidence="1">
    <location>
        <begin position="40"/>
        <end position="123"/>
    </location>
</feature>
<dbReference type="OMA" id="VMTWVRD"/>
<dbReference type="PROSITE" id="PS51433">
    <property type="entry name" value="PNT"/>
    <property type="match status" value="1"/>
</dbReference>
<keyword evidence="3" id="KW-1185">Reference proteome</keyword>
<dbReference type="OrthoDB" id="10042983at2759"/>
<dbReference type="HOGENOM" id="CLU_1969743_0_0_1"/>
<evidence type="ECO:0000313" key="3">
    <source>
        <dbReference type="Proteomes" id="UP000008144"/>
    </source>
</evidence>
<gene>
    <name evidence="2" type="primary">LOC100181818</name>
</gene>
<dbReference type="STRING" id="7719.ENSCINP00000034358"/>
<dbReference type="SUPFAM" id="SSF47769">
    <property type="entry name" value="SAM/Pointed domain"/>
    <property type="match status" value="1"/>
</dbReference>
<dbReference type="GeneID" id="100181818"/>
<dbReference type="Ensembl" id="ENSCINT00000035444.1">
    <property type="protein sequence ID" value="ENSCINP00000034358.1"/>
    <property type="gene ID" value="ENSCING00000022800.1"/>
</dbReference>
<dbReference type="Pfam" id="PF02198">
    <property type="entry name" value="SAM_PNT"/>
    <property type="match status" value="1"/>
</dbReference>
<organism evidence="2 3">
    <name type="scientific">Ciona intestinalis</name>
    <name type="common">Transparent sea squirt</name>
    <name type="synonym">Ascidia intestinalis</name>
    <dbReference type="NCBI Taxonomy" id="7719"/>
    <lineage>
        <taxon>Eukaryota</taxon>
        <taxon>Metazoa</taxon>
        <taxon>Chordata</taxon>
        <taxon>Tunicata</taxon>
        <taxon>Ascidiacea</taxon>
        <taxon>Phlebobranchia</taxon>
        <taxon>Cionidae</taxon>
        <taxon>Ciona</taxon>
    </lineage>
</organism>
<dbReference type="GO" id="GO:0043565">
    <property type="term" value="F:sequence-specific DNA binding"/>
    <property type="evidence" value="ECO:0007669"/>
    <property type="project" value="InterPro"/>
</dbReference>
<dbReference type="InterPro" id="IPR003118">
    <property type="entry name" value="Pointed_dom"/>
</dbReference>
<dbReference type="AlphaFoldDB" id="H2XXH4"/>
<dbReference type="RefSeq" id="XP_002128427.1">
    <property type="nucleotide sequence ID" value="XM_002128391.3"/>
</dbReference>
<dbReference type="GeneTree" id="ENSGT00520000062139"/>
<dbReference type="KEGG" id="cin:100181818"/>
<dbReference type="Gene3D" id="1.10.150.50">
    <property type="entry name" value="Transcription Factor, Ets-1"/>
    <property type="match status" value="1"/>
</dbReference>
<dbReference type="InterPro" id="IPR013761">
    <property type="entry name" value="SAM/pointed_sf"/>
</dbReference>
<name>H2XXH4_CIOIN</name>
<dbReference type="CDD" id="cd08536">
    <property type="entry name" value="SAM_PNT-Mae"/>
    <property type="match status" value="1"/>
</dbReference>
<reference evidence="2" key="2">
    <citation type="journal article" date="2008" name="Genome Biol.">
        <title>Improved genome assembly and evidence-based global gene model set for the chordate Ciona intestinalis: new insight into intron and operon populations.</title>
        <authorList>
            <person name="Satou Y."/>
            <person name="Mineta K."/>
            <person name="Ogasawara M."/>
            <person name="Sasakura Y."/>
            <person name="Shoguchi E."/>
            <person name="Ueno K."/>
            <person name="Yamada L."/>
            <person name="Matsumoto J."/>
            <person name="Wasserscheid J."/>
            <person name="Dewar K."/>
            <person name="Wiley G.B."/>
            <person name="Macmil S.L."/>
            <person name="Roe B.A."/>
            <person name="Zeller R.W."/>
            <person name="Hastings K.E."/>
            <person name="Lemaire P."/>
            <person name="Lindquist E."/>
            <person name="Endo T."/>
            <person name="Hotta K."/>
            <person name="Inaba K."/>
        </authorList>
    </citation>
    <scope>NUCLEOTIDE SEQUENCE [LARGE SCALE GENOMIC DNA]</scope>
    <source>
        <strain evidence="2">wild type</strain>
    </source>
</reference>
<reference evidence="2" key="4">
    <citation type="submission" date="2025-09" db="UniProtKB">
        <authorList>
            <consortium name="Ensembl"/>
        </authorList>
    </citation>
    <scope>IDENTIFICATION</scope>
</reference>
<accession>H2XXH4</accession>
<dbReference type="SMART" id="SM00251">
    <property type="entry name" value="SAM_PNT"/>
    <property type="match status" value="1"/>
</dbReference>
<dbReference type="InParanoid" id="H2XXH4"/>
<reference evidence="3" key="1">
    <citation type="journal article" date="2002" name="Science">
        <title>The draft genome of Ciona intestinalis: insights into chordate and vertebrate origins.</title>
        <authorList>
            <person name="Dehal P."/>
            <person name="Satou Y."/>
            <person name="Campbell R.K."/>
            <person name="Chapman J."/>
            <person name="Degnan B."/>
            <person name="De Tomaso A."/>
            <person name="Davidson B."/>
            <person name="Di Gregorio A."/>
            <person name="Gelpke M."/>
            <person name="Goodstein D.M."/>
            <person name="Harafuji N."/>
            <person name="Hastings K.E."/>
            <person name="Ho I."/>
            <person name="Hotta K."/>
            <person name="Huang W."/>
            <person name="Kawashima T."/>
            <person name="Lemaire P."/>
            <person name="Martinez D."/>
            <person name="Meinertzhagen I.A."/>
            <person name="Necula S."/>
            <person name="Nonaka M."/>
            <person name="Putnam N."/>
            <person name="Rash S."/>
            <person name="Saiga H."/>
            <person name="Satake M."/>
            <person name="Terry A."/>
            <person name="Yamada L."/>
            <person name="Wang H.G."/>
            <person name="Awazu S."/>
            <person name="Azumi K."/>
            <person name="Boore J."/>
            <person name="Branno M."/>
            <person name="Chin-Bow S."/>
            <person name="DeSantis R."/>
            <person name="Doyle S."/>
            <person name="Francino P."/>
            <person name="Keys D.N."/>
            <person name="Haga S."/>
            <person name="Hayashi H."/>
            <person name="Hino K."/>
            <person name="Imai K.S."/>
            <person name="Inaba K."/>
            <person name="Kano S."/>
            <person name="Kobayashi K."/>
            <person name="Kobayashi M."/>
            <person name="Lee B.I."/>
            <person name="Makabe K.W."/>
            <person name="Manohar C."/>
            <person name="Matassi G."/>
            <person name="Medina M."/>
            <person name="Mochizuki Y."/>
            <person name="Mount S."/>
            <person name="Morishita T."/>
            <person name="Miura S."/>
            <person name="Nakayama A."/>
            <person name="Nishizaka S."/>
            <person name="Nomoto H."/>
            <person name="Ohta F."/>
            <person name="Oishi K."/>
            <person name="Rigoutsos I."/>
            <person name="Sano M."/>
            <person name="Sasaki A."/>
            <person name="Sasakura Y."/>
            <person name="Shoguchi E."/>
            <person name="Shin-i T."/>
            <person name="Spagnuolo A."/>
            <person name="Stainier D."/>
            <person name="Suzuki M.M."/>
            <person name="Tassy O."/>
            <person name="Takatori N."/>
            <person name="Tokuoka M."/>
            <person name="Yagi K."/>
            <person name="Yoshizaki F."/>
            <person name="Wada S."/>
            <person name="Zhang C."/>
            <person name="Hyatt P.D."/>
            <person name="Larimer F."/>
            <person name="Detter C."/>
            <person name="Doggett N."/>
            <person name="Glavina T."/>
            <person name="Hawkins T."/>
            <person name="Richardson P."/>
            <person name="Lucas S."/>
            <person name="Kohara Y."/>
            <person name="Levine M."/>
            <person name="Satoh N."/>
            <person name="Rokhsar D.S."/>
        </authorList>
    </citation>
    <scope>NUCLEOTIDE SEQUENCE [LARGE SCALE GENOMIC DNA]</scope>
</reference>
<proteinExistence type="predicted"/>
<dbReference type="EMBL" id="EAAA01000892">
    <property type="status" value="NOT_ANNOTATED_CDS"/>
    <property type="molecule type" value="Genomic_DNA"/>
</dbReference>
<sequence>MARTRFPPKKRLPRDQQDRYHDNWKRFGWRKKLLLMTYKDKEIYKKVLERQLFLPKDPMRWTEIHVMTWVRDISVLFQFNVDLNLFVMNGKGICLMSLEGFRYRSPVGGALLYNDLQHKLLANIMTS</sequence>
<dbReference type="Proteomes" id="UP000008144">
    <property type="component" value="Chromosome 12"/>
</dbReference>
<accession>A0A1W2WGX7</accession>
<evidence type="ECO:0000259" key="1">
    <source>
        <dbReference type="PROSITE" id="PS51433"/>
    </source>
</evidence>